<comment type="caution">
    <text evidence="1">The sequence shown here is derived from an EMBL/GenBank/DDBJ whole genome shotgun (WGS) entry which is preliminary data.</text>
</comment>
<evidence type="ECO:0000313" key="1">
    <source>
        <dbReference type="EMBL" id="MBL4929336.1"/>
    </source>
</evidence>
<proteinExistence type="predicted"/>
<protein>
    <submittedName>
        <fullName evidence="1">Uncharacterized protein</fullName>
    </submittedName>
</protein>
<dbReference type="EMBL" id="JAESVP010000007">
    <property type="protein sequence ID" value="MBL4929336.1"/>
    <property type="molecule type" value="Genomic_DNA"/>
</dbReference>
<sequence length="58" mass="5981">MKVELLNPIMIDGVAHKAGATVTVEDALGRNLVYREKAIEAASEGGEAAEGKTGKAAK</sequence>
<dbReference type="AlphaFoldDB" id="A0A8J7MTK2"/>
<dbReference type="Proteomes" id="UP000619033">
    <property type="component" value="Unassembled WGS sequence"/>
</dbReference>
<gene>
    <name evidence="1" type="ORF">JI744_14610</name>
</gene>
<organism evidence="1 2">
    <name type="scientific">Fuscibacter oryzae</name>
    <dbReference type="NCBI Taxonomy" id="2803939"/>
    <lineage>
        <taxon>Bacteria</taxon>
        <taxon>Pseudomonadati</taxon>
        <taxon>Pseudomonadota</taxon>
        <taxon>Alphaproteobacteria</taxon>
        <taxon>Rhodobacterales</taxon>
        <taxon>Paracoccaceae</taxon>
        <taxon>Fuscibacter</taxon>
    </lineage>
</organism>
<keyword evidence="2" id="KW-1185">Reference proteome</keyword>
<accession>A0A8J7MTK2</accession>
<dbReference type="RefSeq" id="WP_202661872.1">
    <property type="nucleotide sequence ID" value="NZ_JAESVP010000007.1"/>
</dbReference>
<name>A0A8J7MTK2_9RHOB</name>
<evidence type="ECO:0000313" key="2">
    <source>
        <dbReference type="Proteomes" id="UP000619033"/>
    </source>
</evidence>
<reference evidence="1" key="1">
    <citation type="submission" date="2021-01" db="EMBL/GenBank/DDBJ databases">
        <title>Genome seq and assembly of Tabrizicola sp. KVB23.</title>
        <authorList>
            <person name="Chhetri G."/>
        </authorList>
    </citation>
    <scope>NUCLEOTIDE SEQUENCE</scope>
    <source>
        <strain evidence="1">KVB23</strain>
    </source>
</reference>